<protein>
    <recommendedName>
        <fullName evidence="5">Chromo domain-containing protein</fullName>
    </recommendedName>
</protein>
<feature type="compositionally biased region" description="Basic and acidic residues" evidence="2">
    <location>
        <begin position="508"/>
        <end position="517"/>
    </location>
</feature>
<feature type="compositionally biased region" description="Polar residues" evidence="2">
    <location>
        <begin position="295"/>
        <end position="309"/>
    </location>
</feature>
<feature type="compositionally biased region" description="Basic and acidic residues" evidence="2">
    <location>
        <begin position="1206"/>
        <end position="1215"/>
    </location>
</feature>
<accession>A0A9P8LBM3</accession>
<feature type="compositionally biased region" description="Basic residues" evidence="2">
    <location>
        <begin position="1"/>
        <end position="10"/>
    </location>
</feature>
<feature type="region of interest" description="Disordered" evidence="2">
    <location>
        <begin position="1"/>
        <end position="50"/>
    </location>
</feature>
<sequence>MAAPSKRRRKDTPSSSTPSKRLSIARGADKAEPSPGRRRKPKPAVAADPDKLWTVRSIQAEKGNKYLIDWEDDPVTGESYAPTWVSRQTPAHDIFLAFLPLSPPLQSTAFLVTIEFTDALRAQEPKANANKGAVDDWERQKRRKAASAAPANATAYTAGSTSSRKRRRTSKSDSEPVSASASTANVAVDDPSSQEPPSKRARLSVSVEREPDHRNRRKRRTHSSSSSSRSATPEAAPAGARLAAEPSGLQPSPPLENSPEKSEIEDSYIPEEVPNTAELRVPISQVNKCDGSGHGQPSSAFLSSQTRRSPGSPLGLAPIAAERESPGPVIRSPELNHCGRSLPAIFDSESAVPDSQGIQEAPGEKAAPKNTNDETVNAAIEEEGGIVPSISPVNSRSASGLVANASVPADRARASESPEVFNSSGTSPPSSSDTLATTEETPRAATEGNSESSSHPQPNESGKSTVQTSDGSFQSSADSINQSEQDEPEEPPRLTNNRSFRSATDISYQDRDTESHAPSKPISGKSSSASAESTTTRIAGNTALERLGQEGCIHQQTEGSEKARLANDANEGALTLPDSAKRETPQPTEVLRPTEVSQPKEPPKAAEVPQQVRPPDPSEALPPADTTQPVGPPKLVETPRLAEVPQPTEVLPPVESSQPAELSEPSEAPSPSEPVSQPTGSSRAEELPRPEPPLVAGALQQVERSEPPGISQPVLASEQVEARPAEDFQPLVASQQVESPELVENLQSEGDSQSVVAPQLAGSSQPIEAPRPTESSRLVESSRPRGHPQRAAEPHPADAPETSDNLPPTQPSQQAEPPQPPETHHPDEAFREAEASTSSETLRPTETFPPLAEVPRRESPQPIETPLQAKVPHQREDISPLRASQQLQASQPVEDEPLHPLESHQPVEIQQTDHSQPVEATLPIEPSQLVKGPQPTEALQPLANTPPAESQQIEPSQIVEVPQSAETVRQTEHFQAAESPQNIELSLTSETLRLTESHQPVEGPPDIVQGTDTTNSGGSVYYQAAQKVSQPNPVPSPLSEELDIDQDIIFQTQVPLALSTELGARRAQSEEPVVAPSHQIDTQSGEPTVFPISPICTASHSLGKGLGADRPANSTEGIIRGTRNEESAVSPVLPASTEPHHTEVGVDADQLQNPVEEDTLQAAQVVSPPAQPVSQALTNDGDIASSQPSVSQRLQRIVNPPVGHPVEIHEDERSRSSPSTTPNPGQISPFGPSPESLSPLVHASPEEEKIAQLRDPRVVPGAAEERIPGALQDLHSSPPPLPVTHPVERYDNSPPSQPLQASSDKSMSDGIQPISSPPEGLSLREKLNNIRASTAAKRVVREEESRLRRSTVSPVGTTEAQTTQAQPTSTVETVSPSRPPRVKSPAVSRSNDLPLHKELSSQVASSIAAADPGEMEFVVPLPMNARVRDQYQQIVYNYREGIEAFVRAENESNVTLVSQMKEMLRKVSKVAIHPDLDSNDTIAPQGVPEIDEAKWSESCSAKFEFLRRFLEAIRYKKIHVAILAQSKRLLDILELFLKATQFKHNRPDRPDNSRKELTLGFPGQVTVTLQETGESGAVYVPSDAQLVVAFDRTFNPRDRHVETMRNHPFIVGKKCPVFHLLIQNSVEHADMCIPPSLDEEQRLQTTVYLVTQARHDVGVLPAEYPTPTLAAEKLANWLLGGGEAGKWPLPSLGSVRGVEFLMDSQASDSQRILRGTGEPPDSTDNVQNGQKRPLVDENNDGLGPQKKPRSGVYSPVQNTGPGAEAPHVSDSTADEGKRKSTGSPDETRPATDTTAVVGRPKPQVCFRSLQSRSANPQQQVGWEAEIQQEARSIERRLREYIENFTELQTKYEDQVQEMRSLRAERDNALAALKHAAIRRDQMTTEILKLKEERASVEALLKQARADLIGSSRPGVAELAKAREEARGEAAERRRLEQKVESMTRDLDFFRAQYQEASSAAVEARSELHILRNDNEIFKRKASGEAVKLRQMATSTENEMHLRRILELEAILKERNEHLRRKEEEVKSQARGKGIMARRSSTPRSPKPSRAGSPNPPAGNVPAAVTTAAFVANNGGYGHIPGVGAAGRGGGGGGGGGHPLRYSGHPLPTEQ</sequence>
<evidence type="ECO:0000256" key="2">
    <source>
        <dbReference type="SAM" id="MobiDB-lite"/>
    </source>
</evidence>
<gene>
    <name evidence="3" type="ORF">GP486_004155</name>
</gene>
<comment type="caution">
    <text evidence="3">The sequence shown here is derived from an EMBL/GenBank/DDBJ whole genome shotgun (WGS) entry which is preliminary data.</text>
</comment>
<evidence type="ECO:0000256" key="1">
    <source>
        <dbReference type="SAM" id="Coils"/>
    </source>
</evidence>
<feature type="compositionally biased region" description="Low complexity" evidence="2">
    <location>
        <begin position="423"/>
        <end position="447"/>
    </location>
</feature>
<feature type="coiled-coil region" evidence="1">
    <location>
        <begin position="1823"/>
        <end position="1973"/>
    </location>
</feature>
<dbReference type="InterPro" id="IPR021006">
    <property type="entry name" value="Hda2/3"/>
</dbReference>
<dbReference type="EMBL" id="JAGHQM010000625">
    <property type="protein sequence ID" value="KAH0559329.1"/>
    <property type="molecule type" value="Genomic_DNA"/>
</dbReference>
<feature type="compositionally biased region" description="Low complexity" evidence="2">
    <location>
        <begin position="223"/>
        <end position="246"/>
    </location>
</feature>
<feature type="compositionally biased region" description="Polar residues" evidence="2">
    <location>
        <begin position="882"/>
        <end position="891"/>
    </location>
</feature>
<proteinExistence type="predicted"/>
<feature type="compositionally biased region" description="Basic and acidic residues" evidence="2">
    <location>
        <begin position="822"/>
        <end position="834"/>
    </location>
</feature>
<feature type="compositionally biased region" description="Polar residues" evidence="2">
    <location>
        <begin position="835"/>
        <end position="844"/>
    </location>
</feature>
<feature type="region of interest" description="Disordered" evidence="2">
    <location>
        <begin position="1707"/>
        <end position="1801"/>
    </location>
</feature>
<feature type="compositionally biased region" description="Basic and acidic residues" evidence="2">
    <location>
        <begin position="1244"/>
        <end position="1267"/>
    </location>
</feature>
<dbReference type="GO" id="GO:0070823">
    <property type="term" value="C:HDA1 complex"/>
    <property type="evidence" value="ECO:0007669"/>
    <property type="project" value="InterPro"/>
</dbReference>
<dbReference type="Pfam" id="PF11496">
    <property type="entry name" value="HDA2-3"/>
    <property type="match status" value="1"/>
</dbReference>
<evidence type="ECO:0008006" key="5">
    <source>
        <dbReference type="Google" id="ProtNLM"/>
    </source>
</evidence>
<feature type="region of interest" description="Disordered" evidence="2">
    <location>
        <begin position="1170"/>
        <end position="1323"/>
    </location>
</feature>
<feature type="region of interest" description="Disordered" evidence="2">
    <location>
        <begin position="126"/>
        <end position="983"/>
    </location>
</feature>
<feature type="compositionally biased region" description="Low complexity" evidence="2">
    <location>
        <begin position="1350"/>
        <end position="1376"/>
    </location>
</feature>
<feature type="region of interest" description="Disordered" evidence="2">
    <location>
        <begin position="2078"/>
        <end position="2110"/>
    </location>
</feature>
<dbReference type="Gene3D" id="3.40.50.12360">
    <property type="match status" value="1"/>
</dbReference>
<feature type="compositionally biased region" description="Low complexity" evidence="2">
    <location>
        <begin position="2037"/>
        <end position="2052"/>
    </location>
</feature>
<organism evidence="3 4">
    <name type="scientific">Trichoglossum hirsutum</name>
    <dbReference type="NCBI Taxonomy" id="265104"/>
    <lineage>
        <taxon>Eukaryota</taxon>
        <taxon>Fungi</taxon>
        <taxon>Dikarya</taxon>
        <taxon>Ascomycota</taxon>
        <taxon>Pezizomycotina</taxon>
        <taxon>Geoglossomycetes</taxon>
        <taxon>Geoglossales</taxon>
        <taxon>Geoglossaceae</taxon>
        <taxon>Trichoglossum</taxon>
    </lineage>
</organism>
<feature type="compositionally biased region" description="Polar residues" evidence="2">
    <location>
        <begin position="448"/>
        <end position="483"/>
    </location>
</feature>
<feature type="region of interest" description="Disordered" evidence="2">
    <location>
        <begin position="1106"/>
        <end position="1140"/>
    </location>
</feature>
<keyword evidence="1" id="KW-0175">Coiled coil</keyword>
<evidence type="ECO:0000313" key="4">
    <source>
        <dbReference type="Proteomes" id="UP000750711"/>
    </source>
</evidence>
<feature type="region of interest" description="Disordered" evidence="2">
    <location>
        <begin position="2019"/>
        <end position="2061"/>
    </location>
</feature>
<feature type="compositionally biased region" description="Low complexity" evidence="2">
    <location>
        <begin position="655"/>
        <end position="678"/>
    </location>
</feature>
<feature type="compositionally biased region" description="Polar residues" evidence="2">
    <location>
        <begin position="1172"/>
        <end position="1194"/>
    </location>
</feature>
<feature type="compositionally biased region" description="Polar residues" evidence="2">
    <location>
        <begin position="494"/>
        <end position="507"/>
    </location>
</feature>
<feature type="region of interest" description="Disordered" evidence="2">
    <location>
        <begin position="1335"/>
        <end position="1393"/>
    </location>
</feature>
<feature type="compositionally biased region" description="Low complexity" evidence="2">
    <location>
        <begin position="518"/>
        <end position="536"/>
    </location>
</feature>
<name>A0A9P8LBM3_9PEZI</name>
<feature type="compositionally biased region" description="Low complexity" evidence="2">
    <location>
        <begin position="177"/>
        <end position="188"/>
    </location>
</feature>
<feature type="compositionally biased region" description="Gly residues" evidence="2">
    <location>
        <begin position="2078"/>
        <end position="2097"/>
    </location>
</feature>
<dbReference type="InterPro" id="IPR038609">
    <property type="entry name" value="HDA1_su2/3_sf"/>
</dbReference>
<evidence type="ECO:0000313" key="3">
    <source>
        <dbReference type="EMBL" id="KAH0559329.1"/>
    </source>
</evidence>
<reference evidence="3" key="1">
    <citation type="submission" date="2021-03" db="EMBL/GenBank/DDBJ databases">
        <title>Comparative genomics and phylogenomic investigation of the class Geoglossomycetes provide insights into ecological specialization and systematics.</title>
        <authorList>
            <person name="Melie T."/>
            <person name="Pirro S."/>
            <person name="Miller A.N."/>
            <person name="Quandt A."/>
        </authorList>
    </citation>
    <scope>NUCLEOTIDE SEQUENCE</scope>
    <source>
        <strain evidence="3">CAQ_001_2017</strain>
    </source>
</reference>
<dbReference type="Proteomes" id="UP000750711">
    <property type="component" value="Unassembled WGS sequence"/>
</dbReference>
<feature type="compositionally biased region" description="Polar residues" evidence="2">
    <location>
        <begin position="745"/>
        <end position="766"/>
    </location>
</feature>
<feature type="compositionally biased region" description="Low complexity" evidence="2">
    <location>
        <begin position="146"/>
        <end position="162"/>
    </location>
</feature>
<keyword evidence="4" id="KW-1185">Reference proteome</keyword>